<comment type="caution">
    <text evidence="10">The sequence shown here is derived from an EMBL/GenBank/DDBJ whole genome shotgun (WGS) entry which is preliminary data.</text>
</comment>
<protein>
    <submittedName>
        <fullName evidence="10">Serine hydrolase</fullName>
    </submittedName>
</protein>
<sequence>MISNLMLRAKGTLAVTIATGALLAATAPAQAAPVPAITAAGAIVVDGTNGATLMAKDADTKRPMASTTKIMTSLVVATLPGLNLDQKVTVKQEYLDYVYVKGGSSAQLKAGATPTVRQLLYGMMLPSGDDAAYALADTFGTGTTMAARTADFIAKMNAKAQALGLTNTVYDSFDGISPTGKNLTSPRDLAKLTQHAMTNTLFQTLVKTTTYSTGGTSTVGAWSNTNLLIQPRNTGYAYPGATGIKTGWTTPAGKCLVFSVVRNGKTIIGVLLNDEERYMDSMALSDWALGPAAGSKNAVQRSNTEPIPDVLD</sequence>
<evidence type="ECO:0000256" key="2">
    <source>
        <dbReference type="ARBA" id="ARBA00022729"/>
    </source>
</evidence>
<keyword evidence="11" id="KW-1185">Reference proteome</keyword>
<feature type="chain" id="PRO_5045486895" evidence="8">
    <location>
        <begin position="32"/>
        <end position="312"/>
    </location>
</feature>
<dbReference type="Gene3D" id="3.40.710.10">
    <property type="entry name" value="DD-peptidase/beta-lactamase superfamily"/>
    <property type="match status" value="1"/>
</dbReference>
<dbReference type="GO" id="GO:0016787">
    <property type="term" value="F:hydrolase activity"/>
    <property type="evidence" value="ECO:0007669"/>
    <property type="project" value="UniProtKB-KW"/>
</dbReference>
<evidence type="ECO:0000313" key="10">
    <source>
        <dbReference type="EMBL" id="MDK9495095.1"/>
    </source>
</evidence>
<keyword evidence="4" id="KW-0133">Cell shape</keyword>
<keyword evidence="6" id="KW-0961">Cell wall biogenesis/degradation</keyword>
<dbReference type="InterPro" id="IPR018044">
    <property type="entry name" value="Peptidase_S11"/>
</dbReference>
<gene>
    <name evidence="10" type="ORF">QEZ40_004529</name>
</gene>
<dbReference type="InterPro" id="IPR012338">
    <property type="entry name" value="Beta-lactam/transpept-like"/>
</dbReference>
<dbReference type="PRINTS" id="PR00725">
    <property type="entry name" value="DADACBPTASE1"/>
</dbReference>
<keyword evidence="5" id="KW-0573">Peptidoglycan synthesis</keyword>
<organism evidence="10 11">
    <name type="scientific">Streptomyces katrae</name>
    <dbReference type="NCBI Taxonomy" id="68223"/>
    <lineage>
        <taxon>Bacteria</taxon>
        <taxon>Bacillati</taxon>
        <taxon>Actinomycetota</taxon>
        <taxon>Actinomycetes</taxon>
        <taxon>Kitasatosporales</taxon>
        <taxon>Streptomycetaceae</taxon>
        <taxon>Streptomyces</taxon>
    </lineage>
</organism>
<evidence type="ECO:0000256" key="5">
    <source>
        <dbReference type="ARBA" id="ARBA00022984"/>
    </source>
</evidence>
<dbReference type="Pfam" id="PF00768">
    <property type="entry name" value="Peptidase_S11"/>
    <property type="match status" value="1"/>
</dbReference>
<evidence type="ECO:0000259" key="9">
    <source>
        <dbReference type="Pfam" id="PF00768"/>
    </source>
</evidence>
<dbReference type="InterPro" id="IPR001967">
    <property type="entry name" value="Peptidase_S11_N"/>
</dbReference>
<keyword evidence="2 8" id="KW-0732">Signal</keyword>
<evidence type="ECO:0000313" key="11">
    <source>
        <dbReference type="Proteomes" id="UP001223390"/>
    </source>
</evidence>
<evidence type="ECO:0000256" key="1">
    <source>
        <dbReference type="ARBA" id="ARBA00007164"/>
    </source>
</evidence>
<keyword evidence="3 10" id="KW-0378">Hydrolase</keyword>
<evidence type="ECO:0000256" key="4">
    <source>
        <dbReference type="ARBA" id="ARBA00022960"/>
    </source>
</evidence>
<dbReference type="EMBL" id="JASITI010000004">
    <property type="protein sequence ID" value="MDK9495095.1"/>
    <property type="molecule type" value="Genomic_DNA"/>
</dbReference>
<evidence type="ECO:0000256" key="7">
    <source>
        <dbReference type="RuleBase" id="RU004016"/>
    </source>
</evidence>
<evidence type="ECO:0000256" key="3">
    <source>
        <dbReference type="ARBA" id="ARBA00022801"/>
    </source>
</evidence>
<dbReference type="PANTHER" id="PTHR21581">
    <property type="entry name" value="D-ALANYL-D-ALANINE CARBOXYPEPTIDASE"/>
    <property type="match status" value="1"/>
</dbReference>
<comment type="similarity">
    <text evidence="1 7">Belongs to the peptidase S11 family.</text>
</comment>
<evidence type="ECO:0000256" key="8">
    <source>
        <dbReference type="SAM" id="SignalP"/>
    </source>
</evidence>
<feature type="signal peptide" evidence="8">
    <location>
        <begin position="1"/>
        <end position="31"/>
    </location>
</feature>
<reference evidence="10 11" key="1">
    <citation type="submission" date="2023-05" db="EMBL/GenBank/DDBJ databases">
        <title>Sequencing and Assembly of Streptomyces sp. NP73.</title>
        <authorList>
            <person name="Konwar A.N."/>
            <person name="Saikia K."/>
            <person name="Thakur D."/>
        </authorList>
    </citation>
    <scope>NUCLEOTIDE SEQUENCE [LARGE SCALE GENOMIC DNA]</scope>
    <source>
        <strain evidence="10 11">NP73</strain>
    </source>
</reference>
<evidence type="ECO:0000256" key="6">
    <source>
        <dbReference type="ARBA" id="ARBA00023316"/>
    </source>
</evidence>
<accession>A0ABT7GNE7</accession>
<feature type="domain" description="Peptidase S11 D-alanyl-D-alanine carboxypeptidase A N-terminal" evidence="9">
    <location>
        <begin position="31"/>
        <end position="275"/>
    </location>
</feature>
<dbReference type="SUPFAM" id="SSF56601">
    <property type="entry name" value="beta-lactamase/transpeptidase-like"/>
    <property type="match status" value="1"/>
</dbReference>
<name>A0ABT7GNE7_9ACTN</name>
<dbReference type="PANTHER" id="PTHR21581:SF33">
    <property type="entry name" value="D-ALANYL-D-ALANINE CARBOXYPEPTIDASE DACB"/>
    <property type="match status" value="1"/>
</dbReference>
<dbReference type="Proteomes" id="UP001223390">
    <property type="component" value="Unassembled WGS sequence"/>
</dbReference>
<proteinExistence type="inferred from homology"/>